<accession>A0ABT0WG70</accession>
<comment type="subcellular location">
    <subcellularLocation>
        <location evidence="2">Cytoplasm</location>
    </subcellularLocation>
</comment>
<dbReference type="EMBL" id="JAMQCR010000002">
    <property type="protein sequence ID" value="MCM2535069.1"/>
    <property type="molecule type" value="Genomic_DNA"/>
</dbReference>
<dbReference type="HAMAP" id="MF_00795">
    <property type="entry name" value="CutC"/>
    <property type="match status" value="1"/>
</dbReference>
<proteinExistence type="inferred from homology"/>
<gene>
    <name evidence="2" type="primary">cutC</name>
    <name evidence="3" type="ORF">NDK43_25430</name>
</gene>
<comment type="caution">
    <text evidence="2">Once thought to be involved in copper homeostasis, experiments in E.coli have shown this is not the case.</text>
</comment>
<reference evidence="3 4" key="1">
    <citation type="submission" date="2022-06" db="EMBL/GenBank/DDBJ databases">
        <authorList>
            <person name="Jeon C.O."/>
        </authorList>
    </citation>
    <scope>NUCLEOTIDE SEQUENCE [LARGE SCALE GENOMIC DNA]</scope>
    <source>
        <strain evidence="3 4">KCTC 13943</strain>
    </source>
</reference>
<dbReference type="Pfam" id="PF03932">
    <property type="entry name" value="CutC"/>
    <property type="match status" value="1"/>
</dbReference>
<dbReference type="PANTHER" id="PTHR12598:SF0">
    <property type="entry name" value="COPPER HOMEOSTASIS PROTEIN CUTC HOMOLOG"/>
    <property type="match status" value="1"/>
</dbReference>
<keyword evidence="4" id="KW-1185">Reference proteome</keyword>
<dbReference type="PANTHER" id="PTHR12598">
    <property type="entry name" value="COPPER HOMEOSTASIS PROTEIN CUTC"/>
    <property type="match status" value="1"/>
</dbReference>
<evidence type="ECO:0000256" key="1">
    <source>
        <dbReference type="ARBA" id="ARBA00007768"/>
    </source>
</evidence>
<dbReference type="InterPro" id="IPR036822">
    <property type="entry name" value="CutC-like_dom_sf"/>
</dbReference>
<sequence>MLKEVCVENFTLVPEAIARGANRIELCDNLSVGGTTVSHGVAAKTIQYCKSKNIKVMTMIRPRGGSFIYNKEEIEIMQNDIAHFKQLGTDGVVLGCLADSGWIDEVAMLLLLELAKGLDITFHMAFDQIKPEYQVEAIDWLVKHGVNRILTHGGPMDSPIEDNLIRLKEYVDYAGGRIMILPGGNITEKNLNEIATKLNIREAHGTKIVGELLTR</sequence>
<dbReference type="InterPro" id="IPR005627">
    <property type="entry name" value="CutC-like"/>
</dbReference>
<protein>
    <recommendedName>
        <fullName evidence="2">PF03932 family protein CutC</fullName>
    </recommendedName>
</protein>
<keyword evidence="2" id="KW-0963">Cytoplasm</keyword>
<organism evidence="3 4">
    <name type="scientific">Neobacillus pocheonensis</name>
    <dbReference type="NCBI Taxonomy" id="363869"/>
    <lineage>
        <taxon>Bacteria</taxon>
        <taxon>Bacillati</taxon>
        <taxon>Bacillota</taxon>
        <taxon>Bacilli</taxon>
        <taxon>Bacillales</taxon>
        <taxon>Bacillaceae</taxon>
        <taxon>Neobacillus</taxon>
    </lineage>
</organism>
<evidence type="ECO:0000313" key="4">
    <source>
        <dbReference type="Proteomes" id="UP001523262"/>
    </source>
</evidence>
<evidence type="ECO:0000313" key="3">
    <source>
        <dbReference type="EMBL" id="MCM2535069.1"/>
    </source>
</evidence>
<dbReference type="Proteomes" id="UP001523262">
    <property type="component" value="Unassembled WGS sequence"/>
</dbReference>
<comment type="caution">
    <text evidence="3">The sequence shown here is derived from an EMBL/GenBank/DDBJ whole genome shotgun (WGS) entry which is preliminary data.</text>
</comment>
<dbReference type="Gene3D" id="3.20.20.380">
    <property type="entry name" value="Copper homeostasis (CutC) domain"/>
    <property type="match status" value="1"/>
</dbReference>
<name>A0ABT0WG70_9BACI</name>
<evidence type="ECO:0000256" key="2">
    <source>
        <dbReference type="HAMAP-Rule" id="MF_00795"/>
    </source>
</evidence>
<dbReference type="SUPFAM" id="SSF110395">
    <property type="entry name" value="CutC-like"/>
    <property type="match status" value="1"/>
</dbReference>
<comment type="similarity">
    <text evidence="1 2">Belongs to the CutC family.</text>
</comment>